<evidence type="ECO:0000256" key="6">
    <source>
        <dbReference type="ARBA" id="ARBA00023136"/>
    </source>
</evidence>
<keyword evidence="5 7" id="KW-1133">Transmembrane helix</keyword>
<protein>
    <submittedName>
        <fullName evidence="8">Lipopolysaccharide biosynthesis protein</fullName>
    </submittedName>
</protein>
<comment type="subcellular location">
    <subcellularLocation>
        <location evidence="1">Cell membrane</location>
        <topology evidence="1">Multi-pass membrane protein</topology>
    </subcellularLocation>
</comment>
<name>A0A9Q8Y1W7_9LACT</name>
<evidence type="ECO:0000256" key="4">
    <source>
        <dbReference type="ARBA" id="ARBA00022692"/>
    </source>
</evidence>
<evidence type="ECO:0000313" key="9">
    <source>
        <dbReference type="Proteomes" id="UP001056730"/>
    </source>
</evidence>
<evidence type="ECO:0000313" key="8">
    <source>
        <dbReference type="EMBL" id="USJ20523.1"/>
    </source>
</evidence>
<organism evidence="8 9">
    <name type="scientific">Lactococcus formosensis</name>
    <dbReference type="NCBI Taxonomy" id="1281486"/>
    <lineage>
        <taxon>Bacteria</taxon>
        <taxon>Bacillati</taxon>
        <taxon>Bacillota</taxon>
        <taxon>Bacilli</taxon>
        <taxon>Lactobacillales</taxon>
        <taxon>Streptococcaceae</taxon>
        <taxon>Lactococcus</taxon>
    </lineage>
</organism>
<reference evidence="8" key="1">
    <citation type="journal article" date="2022" name="Front. Microbiol.">
        <title>Feed Insects as a Reservoir of Granadaene-Producing Lactococci.</title>
        <authorList>
            <person name="Neuzil-Bunesova V."/>
            <person name="Ramirez Garcia A."/>
            <person name="Modrackova N."/>
            <person name="Makovska M."/>
            <person name="Sabolova M."/>
            <person name="Sproer C."/>
            <person name="Bunk B."/>
            <person name="Blom J."/>
            <person name="Schwab C."/>
        </authorList>
    </citation>
    <scope>NUCLEOTIDE SEQUENCE</scope>
    <source>
        <strain evidence="8">I4/6O</strain>
    </source>
</reference>
<dbReference type="GO" id="GO:0005886">
    <property type="term" value="C:plasma membrane"/>
    <property type="evidence" value="ECO:0007669"/>
    <property type="project" value="UniProtKB-SubCell"/>
</dbReference>
<feature type="transmembrane region" description="Helical" evidence="7">
    <location>
        <begin position="38"/>
        <end position="65"/>
    </location>
</feature>
<evidence type="ECO:0000256" key="1">
    <source>
        <dbReference type="ARBA" id="ARBA00004651"/>
    </source>
</evidence>
<feature type="transmembrane region" description="Helical" evidence="7">
    <location>
        <begin position="104"/>
        <end position="122"/>
    </location>
</feature>
<feature type="transmembrane region" description="Helical" evidence="7">
    <location>
        <begin position="380"/>
        <end position="399"/>
    </location>
</feature>
<feature type="transmembrane region" description="Helical" evidence="7">
    <location>
        <begin position="438"/>
        <end position="462"/>
    </location>
</feature>
<feature type="transmembrane region" description="Helical" evidence="7">
    <location>
        <begin position="355"/>
        <end position="374"/>
    </location>
</feature>
<dbReference type="InterPro" id="IPR050833">
    <property type="entry name" value="Poly_Biosynth_Transport"/>
</dbReference>
<dbReference type="PANTHER" id="PTHR30250:SF10">
    <property type="entry name" value="LIPOPOLYSACCHARIDE BIOSYNTHESIS PROTEIN WZXC"/>
    <property type="match status" value="1"/>
</dbReference>
<feature type="transmembrane region" description="Helical" evidence="7">
    <location>
        <begin position="325"/>
        <end position="343"/>
    </location>
</feature>
<dbReference type="Pfam" id="PF13440">
    <property type="entry name" value="Polysacc_synt_3"/>
    <property type="match status" value="1"/>
</dbReference>
<accession>A0A9Q8Y1W7</accession>
<comment type="similarity">
    <text evidence="2">Belongs to the polysaccharide synthase family.</text>
</comment>
<keyword evidence="6 7" id="KW-0472">Membrane</keyword>
<feature type="transmembrane region" description="Helical" evidence="7">
    <location>
        <begin position="77"/>
        <end position="98"/>
    </location>
</feature>
<dbReference type="RefSeq" id="WP_252175517.1">
    <property type="nucleotide sequence ID" value="NZ_CP086395.1"/>
</dbReference>
<feature type="transmembrane region" description="Helical" evidence="7">
    <location>
        <begin position="7"/>
        <end position="26"/>
    </location>
</feature>
<keyword evidence="3" id="KW-1003">Cell membrane</keyword>
<sequence>MKNDFKSGIFFTAIAQYSTVVVQLVLNMVLSRLLTPEQIGIVTTVQVLILFFQLLTGTAISPAIVQNKELKDEDYGVIFNYTILIGVIASLFFGIVGGFTLSTIFNNSIYIPICWSMSLIILTSAMNQVPNGILSKEKRFKAISLRLASASVLSGVMGIALAFLHAGIYSLVITFTMIETIILVLNLRLVDIKFTRSMHLEPMKKIFSFVKHQTSFLLLNYFYRNFDNLLVSKFFGAKPLGNYSRSYQLLSLPITVFLSVVNPVLQPILAEHEKNIPLIRDTYLKISQILAFIAIPVSVFFSLNAEPIIYLLFGNQWGGAVVPLKYLSLSIWAQMLAQMMPAIWQARNLVRIQSFNGLVSLGTICISIIVGISFGSIDTVAIAVSISYIINFVISGSLLMTRALEGHLSSIIRNLIKPFLLGILLYAVLYFTQDFTNILNSFVTLLVRGSIWLVLSVVFLYFSGDLKNIKQLVKNNE</sequence>
<dbReference type="CDD" id="cd13127">
    <property type="entry name" value="MATE_tuaB_like"/>
    <property type="match status" value="1"/>
</dbReference>
<evidence type="ECO:0000256" key="2">
    <source>
        <dbReference type="ARBA" id="ARBA00007430"/>
    </source>
</evidence>
<dbReference type="PANTHER" id="PTHR30250">
    <property type="entry name" value="PST FAMILY PREDICTED COLANIC ACID TRANSPORTER"/>
    <property type="match status" value="1"/>
</dbReference>
<evidence type="ECO:0000256" key="3">
    <source>
        <dbReference type="ARBA" id="ARBA00022475"/>
    </source>
</evidence>
<dbReference type="Proteomes" id="UP001056730">
    <property type="component" value="Chromosome"/>
</dbReference>
<dbReference type="EMBL" id="CP086395">
    <property type="protein sequence ID" value="USJ20523.1"/>
    <property type="molecule type" value="Genomic_DNA"/>
</dbReference>
<feature type="transmembrane region" description="Helical" evidence="7">
    <location>
        <begin position="289"/>
        <end position="313"/>
    </location>
</feature>
<keyword evidence="4 7" id="KW-0812">Transmembrane</keyword>
<proteinExistence type="inferred from homology"/>
<feature type="transmembrane region" description="Helical" evidence="7">
    <location>
        <begin position="143"/>
        <end position="162"/>
    </location>
</feature>
<evidence type="ECO:0000256" key="5">
    <source>
        <dbReference type="ARBA" id="ARBA00022989"/>
    </source>
</evidence>
<feature type="transmembrane region" description="Helical" evidence="7">
    <location>
        <begin position="411"/>
        <end position="432"/>
    </location>
</feature>
<evidence type="ECO:0000256" key="7">
    <source>
        <dbReference type="SAM" id="Phobius"/>
    </source>
</evidence>
<feature type="transmembrane region" description="Helical" evidence="7">
    <location>
        <begin position="168"/>
        <end position="185"/>
    </location>
</feature>
<gene>
    <name evidence="8" type="ORF">LMK00_00600</name>
</gene>
<dbReference type="KEGG" id="lfo:LMK00_00600"/>
<dbReference type="AlphaFoldDB" id="A0A9Q8Y1W7"/>